<dbReference type="EMBL" id="SADE01000001">
    <property type="protein sequence ID" value="RVU39427.1"/>
    <property type="molecule type" value="Genomic_DNA"/>
</dbReference>
<protein>
    <submittedName>
        <fullName evidence="1">Asp/Glu racemase</fullName>
    </submittedName>
</protein>
<dbReference type="OrthoDB" id="9816064at2"/>
<name>A0A3S2ZCL3_9PROT</name>
<dbReference type="PANTHER" id="PTHR40267:SF1">
    <property type="entry name" value="BLR3294 PROTEIN"/>
    <property type="match status" value="1"/>
</dbReference>
<proteinExistence type="predicted"/>
<evidence type="ECO:0000313" key="2">
    <source>
        <dbReference type="Proteomes" id="UP000287447"/>
    </source>
</evidence>
<reference evidence="2" key="1">
    <citation type="submission" date="2019-01" db="EMBL/GenBank/DDBJ databases">
        <title>Gri0909 isolated from a small marine red alga.</title>
        <authorList>
            <person name="Kim J."/>
            <person name="Jeong S.E."/>
            <person name="Jeon C.O."/>
        </authorList>
    </citation>
    <scope>NUCLEOTIDE SEQUENCE [LARGE SCALE GENOMIC DNA]</scope>
    <source>
        <strain evidence="2">Gri0909</strain>
    </source>
</reference>
<comment type="caution">
    <text evidence="1">The sequence shown here is derived from an EMBL/GenBank/DDBJ whole genome shotgun (WGS) entry which is preliminary data.</text>
</comment>
<dbReference type="PANTHER" id="PTHR40267">
    <property type="entry name" value="BLR3294 PROTEIN"/>
    <property type="match status" value="1"/>
</dbReference>
<dbReference type="Pfam" id="PF17645">
    <property type="entry name" value="Amdase"/>
    <property type="match status" value="1"/>
</dbReference>
<dbReference type="AlphaFoldDB" id="A0A3S2ZCL3"/>
<dbReference type="InterPro" id="IPR053714">
    <property type="entry name" value="Iso_Racemase_Enz_sf"/>
</dbReference>
<dbReference type="InterPro" id="IPR026286">
    <property type="entry name" value="MaiA/AMDase"/>
</dbReference>
<sequence length="264" mass="28471">MPDAALELRPVMPPVRKMDYKVGKKLGHRARIGAVVLASDETMEFEFRTVLNSLDDGVALYHARIENSPEITPETLRAMEGKIAGTARLLLPQSPMDVVAYGCTSASVAIGPERVSELLLEAEPTAKVTNPATAAVEALRAMGVHRLAILTPYQESVNVFFGEFFADQGFEIAAFGSFLEDNDGAVAAIDPASVSEAVIELGRDPNVDGVFVACTSTRLLEMAAETERKLGKPVTSSNHAIIWHSLRLGGIDDIMPQFGKLYTL</sequence>
<dbReference type="Proteomes" id="UP000287447">
    <property type="component" value="Unassembled WGS sequence"/>
</dbReference>
<dbReference type="RefSeq" id="WP_127764798.1">
    <property type="nucleotide sequence ID" value="NZ_SADE01000001.1"/>
</dbReference>
<accession>A0A3S2ZCL3</accession>
<organism evidence="1 2">
    <name type="scientific">Hwanghaeella grinnelliae</name>
    <dbReference type="NCBI Taxonomy" id="2500179"/>
    <lineage>
        <taxon>Bacteria</taxon>
        <taxon>Pseudomonadati</taxon>
        <taxon>Pseudomonadota</taxon>
        <taxon>Alphaproteobacteria</taxon>
        <taxon>Rhodospirillales</taxon>
        <taxon>Rhodospirillaceae</taxon>
        <taxon>Hwanghaeella</taxon>
    </lineage>
</organism>
<keyword evidence="2" id="KW-1185">Reference proteome</keyword>
<gene>
    <name evidence="1" type="ORF">EOI86_09375</name>
</gene>
<dbReference type="Gene3D" id="3.40.50.12500">
    <property type="match status" value="1"/>
</dbReference>
<evidence type="ECO:0000313" key="1">
    <source>
        <dbReference type="EMBL" id="RVU39427.1"/>
    </source>
</evidence>
<dbReference type="PIRSF" id="PIRSF015736">
    <property type="entry name" value="MI"/>
    <property type="match status" value="1"/>
</dbReference>